<dbReference type="Proteomes" id="UP000240429">
    <property type="component" value="Unassembled WGS sequence"/>
</dbReference>
<proteinExistence type="predicted"/>
<evidence type="ECO:0000313" key="3">
    <source>
        <dbReference type="Proteomes" id="UP000240429"/>
    </source>
</evidence>
<evidence type="ECO:0000313" key="2">
    <source>
        <dbReference type="EMBL" id="PSM44414.1"/>
    </source>
</evidence>
<accession>A0A2P8QDV5</accession>
<name>A0A2P8QDV5_9ACTN</name>
<feature type="region of interest" description="Disordered" evidence="1">
    <location>
        <begin position="59"/>
        <end position="80"/>
    </location>
</feature>
<dbReference type="EMBL" id="PYBJ01000002">
    <property type="protein sequence ID" value="PSM44414.1"/>
    <property type="molecule type" value="Genomic_DNA"/>
</dbReference>
<dbReference type="AlphaFoldDB" id="A0A2P8QDV5"/>
<dbReference type="RefSeq" id="WP_107015295.1">
    <property type="nucleotide sequence ID" value="NZ_KZ679039.1"/>
</dbReference>
<reference evidence="2 3" key="1">
    <citation type="submission" date="2018-03" db="EMBL/GenBank/DDBJ databases">
        <title>Streptomyces dioscori sp. nov., a novel endophytic actinobacterium isolated from bulbil of Dioscorea bulbifera L.</title>
        <authorList>
            <person name="Zhikuan W."/>
        </authorList>
    </citation>
    <scope>NUCLEOTIDE SEQUENCE [LARGE SCALE GENOMIC DNA]</scope>
    <source>
        <strain evidence="2 3">A217</strain>
    </source>
</reference>
<protein>
    <submittedName>
        <fullName evidence="2">Uncharacterized protein</fullName>
    </submittedName>
</protein>
<comment type="caution">
    <text evidence="2">The sequence shown here is derived from an EMBL/GenBank/DDBJ whole genome shotgun (WGS) entry which is preliminary data.</text>
</comment>
<sequence>MAIRPSTSWRARVDGEARELASGARDPSDAFMSQLFPESLLSATDEALGAFESDVRGLIEDRGRDKESGDEESKDNGRDGERVFGAIERVVLVLNGINDGHGGAGYETQEREELCLYIDQTLTEHGIDVPALAAGRGIGRAEITDDWRDW</sequence>
<organism evidence="2 3">
    <name type="scientific">Streptomyces dioscori</name>
    <dbReference type="NCBI Taxonomy" id="2109333"/>
    <lineage>
        <taxon>Bacteria</taxon>
        <taxon>Bacillati</taxon>
        <taxon>Actinomycetota</taxon>
        <taxon>Actinomycetes</taxon>
        <taxon>Kitasatosporales</taxon>
        <taxon>Streptomycetaceae</taxon>
        <taxon>Streptomyces</taxon>
        <taxon>Streptomyces aurantiacus group</taxon>
    </lineage>
</organism>
<evidence type="ECO:0000256" key="1">
    <source>
        <dbReference type="SAM" id="MobiDB-lite"/>
    </source>
</evidence>
<dbReference type="OrthoDB" id="4205169at2"/>
<keyword evidence="3" id="KW-1185">Reference proteome</keyword>
<gene>
    <name evidence="2" type="ORF">C6Y14_05085</name>
</gene>